<reference evidence="1" key="1">
    <citation type="submission" date="2020-04" db="EMBL/GenBank/DDBJ databases">
        <title>Global-level population genomics supports evidence of horizontal gene transfer on evolution of Rhizobia in Lentils.</title>
        <authorList>
            <person name="Gai Y."/>
            <person name="Cook D."/>
            <person name="Riely B."/>
        </authorList>
    </citation>
    <scope>NUCLEOTIDE SEQUENCE</scope>
    <source>
        <strain evidence="1">Derici101B</strain>
    </source>
</reference>
<dbReference type="AlphaFoldDB" id="A0AAJ1A4U1"/>
<sequence>MLYVFPIVEGQGDERAIPVLIRNLLNNRFEHYEVEVLHPYRMPKGKMKQASEWPPVSTLVFNRLSERVAAPADKGLVLVMCDSDDDCPVELKATIQQNVAVSPDKIELHFVAPLREYETWLLSAVQSFAGHQDCVDPIPNVGNLDQIRDAKGYFERHILKTNRFYSETVDQAKFSSIIDFSIFPEDNCRSLKRFVDIFARILQ</sequence>
<dbReference type="InterPro" id="IPR025455">
    <property type="entry name" value="DUF4276"/>
</dbReference>
<evidence type="ECO:0000313" key="1">
    <source>
        <dbReference type="EMBL" id="MBY5627347.1"/>
    </source>
</evidence>
<accession>A0AAJ1A4U1</accession>
<dbReference type="RefSeq" id="WP_222258853.1">
    <property type="nucleotide sequence ID" value="NZ_JAAXDZ010000001.1"/>
</dbReference>
<dbReference type="Pfam" id="PF14103">
    <property type="entry name" value="DUF4276"/>
    <property type="match status" value="1"/>
</dbReference>
<dbReference type="EMBL" id="JAAXEP010000002">
    <property type="protein sequence ID" value="MBY5627347.1"/>
    <property type="molecule type" value="Genomic_DNA"/>
</dbReference>
<dbReference type="Proteomes" id="UP000825699">
    <property type="component" value="Unassembled WGS sequence"/>
</dbReference>
<protein>
    <submittedName>
        <fullName evidence="1">DUF4276 family protein</fullName>
    </submittedName>
</protein>
<comment type="caution">
    <text evidence="1">The sequence shown here is derived from an EMBL/GenBank/DDBJ whole genome shotgun (WGS) entry which is preliminary data.</text>
</comment>
<evidence type="ECO:0000313" key="2">
    <source>
        <dbReference type="Proteomes" id="UP000825699"/>
    </source>
</evidence>
<organism evidence="1 2">
    <name type="scientific">Rhizobium leguminosarum</name>
    <dbReference type="NCBI Taxonomy" id="384"/>
    <lineage>
        <taxon>Bacteria</taxon>
        <taxon>Pseudomonadati</taxon>
        <taxon>Pseudomonadota</taxon>
        <taxon>Alphaproteobacteria</taxon>
        <taxon>Hyphomicrobiales</taxon>
        <taxon>Rhizobiaceae</taxon>
        <taxon>Rhizobium/Agrobacterium group</taxon>
        <taxon>Rhizobium</taxon>
    </lineage>
</organism>
<name>A0AAJ1A4U1_RHILE</name>
<gene>
    <name evidence="1" type="ORF">HFO42_04215</name>
</gene>
<proteinExistence type="predicted"/>